<dbReference type="AlphaFoldDB" id="A0A7X6KZ49"/>
<dbReference type="InterPro" id="IPR022062">
    <property type="entry name" value="DUF3618"/>
</dbReference>
<evidence type="ECO:0000256" key="2">
    <source>
        <dbReference type="SAM" id="Phobius"/>
    </source>
</evidence>
<keyword evidence="2" id="KW-0812">Transmembrane</keyword>
<name>A0A7X6KZ49_9NOCA</name>
<keyword evidence="4" id="KW-1185">Reference proteome</keyword>
<dbReference type="Pfam" id="PF12277">
    <property type="entry name" value="DUF3618"/>
    <property type="match status" value="1"/>
</dbReference>
<reference evidence="3 4" key="1">
    <citation type="submission" date="2020-04" db="EMBL/GenBank/DDBJ databases">
        <title>MicrobeNet Type strains.</title>
        <authorList>
            <person name="Nicholson A.C."/>
        </authorList>
    </citation>
    <scope>NUCLEOTIDE SEQUENCE [LARGE SCALE GENOMIC DNA]</scope>
    <source>
        <strain evidence="3 4">DSM 44956</strain>
    </source>
</reference>
<evidence type="ECO:0000313" key="4">
    <source>
        <dbReference type="Proteomes" id="UP000540698"/>
    </source>
</evidence>
<protein>
    <submittedName>
        <fullName evidence="3">DUF3618 domain-containing protein</fullName>
    </submittedName>
</protein>
<accession>A0A7X6KZ49</accession>
<dbReference type="EMBL" id="JAAXOS010000001">
    <property type="protein sequence ID" value="NKY24812.1"/>
    <property type="molecule type" value="Genomic_DNA"/>
</dbReference>
<evidence type="ECO:0000256" key="1">
    <source>
        <dbReference type="SAM" id="MobiDB-lite"/>
    </source>
</evidence>
<organism evidence="3 4">
    <name type="scientific">Nocardia gamkensis</name>
    <dbReference type="NCBI Taxonomy" id="352869"/>
    <lineage>
        <taxon>Bacteria</taxon>
        <taxon>Bacillati</taxon>
        <taxon>Actinomycetota</taxon>
        <taxon>Actinomycetes</taxon>
        <taxon>Mycobacteriales</taxon>
        <taxon>Nocardiaceae</taxon>
        <taxon>Nocardia</taxon>
    </lineage>
</organism>
<keyword evidence="2" id="KW-0472">Membrane</keyword>
<comment type="caution">
    <text evidence="3">The sequence shown here is derived from an EMBL/GenBank/DDBJ whole genome shotgun (WGS) entry which is preliminary data.</text>
</comment>
<gene>
    <name evidence="3" type="ORF">HGB38_00950</name>
</gene>
<feature type="transmembrane region" description="Helical" evidence="2">
    <location>
        <begin position="110"/>
        <end position="127"/>
    </location>
</feature>
<sequence>MSDSRPRAGQPTDDVAALRRDRDEARAELGRTVEELGHKLDVPARSKEKAHEAVETTQHVASEAALAVADKAQQARTGAANLAHRVAAAAPEPVAARGRQAGGALRAHPIPAALGAAVIAAVVWQIVRRRR</sequence>
<keyword evidence="2" id="KW-1133">Transmembrane helix</keyword>
<proteinExistence type="predicted"/>
<evidence type="ECO:0000313" key="3">
    <source>
        <dbReference type="EMBL" id="NKY24812.1"/>
    </source>
</evidence>
<dbReference type="Proteomes" id="UP000540698">
    <property type="component" value="Unassembled WGS sequence"/>
</dbReference>
<feature type="region of interest" description="Disordered" evidence="1">
    <location>
        <begin position="1"/>
        <end position="23"/>
    </location>
</feature>
<dbReference type="RefSeq" id="WP_062972867.1">
    <property type="nucleotide sequence ID" value="NZ_JAAXOS010000001.1"/>
</dbReference>